<dbReference type="EMBL" id="QOIN01000070">
    <property type="protein sequence ID" value="RCG14395.1"/>
    <property type="molecule type" value="Genomic_DNA"/>
</dbReference>
<dbReference type="AlphaFoldDB" id="A0A367E9Q0"/>
<protein>
    <recommendedName>
        <fullName evidence="1">SnoaL-like domain-containing protein</fullName>
    </recommendedName>
</protein>
<dbReference type="Pfam" id="PF12680">
    <property type="entry name" value="SnoaL_2"/>
    <property type="match status" value="1"/>
</dbReference>
<dbReference type="RefSeq" id="WP_114025402.1">
    <property type="nucleotide sequence ID" value="NZ_QOIN01000070.1"/>
</dbReference>
<comment type="caution">
    <text evidence="2">The sequence shown here is derived from an EMBL/GenBank/DDBJ whole genome shotgun (WGS) entry which is preliminary data.</text>
</comment>
<name>A0A367E9Q0_9ACTN</name>
<gene>
    <name evidence="2" type="ORF">DTL70_31300</name>
</gene>
<evidence type="ECO:0000313" key="3">
    <source>
        <dbReference type="Proteomes" id="UP000252914"/>
    </source>
</evidence>
<accession>A0A367E9Q0</accession>
<reference evidence="2 3" key="1">
    <citation type="submission" date="2018-06" db="EMBL/GenBank/DDBJ databases">
        <title>Streptomyces reniochalinae sp. nov. and Streptomyces diacarnus sp. nov. from marine sponges.</title>
        <authorList>
            <person name="Li L."/>
        </authorList>
    </citation>
    <scope>NUCLEOTIDE SEQUENCE [LARGE SCALE GENOMIC DNA]</scope>
    <source>
        <strain evidence="2 3">LHW51701</strain>
    </source>
</reference>
<organism evidence="2 3">
    <name type="scientific">Streptomyces diacarni</name>
    <dbReference type="NCBI Taxonomy" id="2800381"/>
    <lineage>
        <taxon>Bacteria</taxon>
        <taxon>Bacillati</taxon>
        <taxon>Actinomycetota</taxon>
        <taxon>Actinomycetes</taxon>
        <taxon>Kitasatosporales</taxon>
        <taxon>Streptomycetaceae</taxon>
        <taxon>Streptomyces</taxon>
    </lineage>
</organism>
<feature type="domain" description="SnoaL-like" evidence="1">
    <location>
        <begin position="197"/>
        <end position="303"/>
    </location>
</feature>
<dbReference type="Pfam" id="PF07366">
    <property type="entry name" value="SnoaL"/>
    <property type="match status" value="1"/>
</dbReference>
<evidence type="ECO:0000259" key="1">
    <source>
        <dbReference type="Pfam" id="PF12680"/>
    </source>
</evidence>
<proteinExistence type="predicted"/>
<keyword evidence="3" id="KW-1185">Reference proteome</keyword>
<dbReference type="Gene3D" id="3.10.450.50">
    <property type="match status" value="2"/>
</dbReference>
<dbReference type="InterPro" id="IPR009959">
    <property type="entry name" value="Cyclase_SnoaL-like"/>
</dbReference>
<dbReference type="Proteomes" id="UP000252914">
    <property type="component" value="Unassembled WGS sequence"/>
</dbReference>
<evidence type="ECO:0000313" key="2">
    <source>
        <dbReference type="EMBL" id="RCG14395.1"/>
    </source>
</evidence>
<dbReference type="InterPro" id="IPR037401">
    <property type="entry name" value="SnoaL-like"/>
</dbReference>
<dbReference type="SUPFAM" id="SSF54427">
    <property type="entry name" value="NTF2-like"/>
    <property type="match status" value="2"/>
</dbReference>
<dbReference type="GO" id="GO:0030638">
    <property type="term" value="P:polyketide metabolic process"/>
    <property type="evidence" value="ECO:0007669"/>
    <property type="project" value="InterPro"/>
</dbReference>
<dbReference type="InterPro" id="IPR032710">
    <property type="entry name" value="NTF2-like_dom_sf"/>
</dbReference>
<sequence>MSEQPTSSMAGTEWHDIVDFVERSTYRIWNEREVDLITRTYTPQTITHMDSGDMVGVEHVVEDTERALAGREGFRGRIDETIWTGNDRDGYRTSMRWTWTARNAGDPVFGGPTGRWIRVSATANCAVKGENYVEEWKAWNPGARAAQLGIGLDAAARMWGSTSTGKRQPEGRPAAEFGVRVPAIPARVHGSGELVQDHLTALFGRGDAERVFAAYSNDARLSVGTSRTYQHLAGIKNYVDDWLRLMPEREFRIDELYWLEDFNLDRVAVRWNLAGTVPTPRGEREVSVMGINHVHVHGDKIVAEFAEFDELSLHRQITGM</sequence>